<dbReference type="AlphaFoldDB" id="A0A0E9M0Z1"/>
<dbReference type="Proteomes" id="UP000032900">
    <property type="component" value="Unassembled WGS sequence"/>
</dbReference>
<dbReference type="OrthoDB" id="9794987at2"/>
<dbReference type="GO" id="GO:0008124">
    <property type="term" value="F:4-alpha-hydroxytetrahydrobiopterin dehydratase activity"/>
    <property type="evidence" value="ECO:0007669"/>
    <property type="project" value="UniProtKB-UniRule"/>
</dbReference>
<dbReference type="STRING" id="1236989.JCM15548_13502"/>
<gene>
    <name evidence="5" type="ORF">JCM15548_13502</name>
</gene>
<dbReference type="NCBIfam" id="NF002017">
    <property type="entry name" value="PRK00823.1-2"/>
    <property type="match status" value="1"/>
</dbReference>
<dbReference type="Pfam" id="PF01329">
    <property type="entry name" value="Pterin_4a"/>
    <property type="match status" value="1"/>
</dbReference>
<comment type="similarity">
    <text evidence="2 4">Belongs to the pterin-4-alpha-carbinolamine dehydratase family.</text>
</comment>
<dbReference type="EC" id="4.2.1.96" evidence="4"/>
<evidence type="ECO:0000313" key="6">
    <source>
        <dbReference type="Proteomes" id="UP000032900"/>
    </source>
</evidence>
<reference evidence="5 6" key="1">
    <citation type="journal article" date="2015" name="Microbes Environ.">
        <title>Distribution and evolution of nitrogen fixation genes in the phylum bacteroidetes.</title>
        <authorList>
            <person name="Inoue J."/>
            <person name="Oshima K."/>
            <person name="Suda W."/>
            <person name="Sakamoto M."/>
            <person name="Iino T."/>
            <person name="Noda S."/>
            <person name="Hongoh Y."/>
            <person name="Hattori M."/>
            <person name="Ohkuma M."/>
        </authorList>
    </citation>
    <scope>NUCLEOTIDE SEQUENCE [LARGE SCALE GENOMIC DNA]</scope>
    <source>
        <strain evidence="5">JCM 15548</strain>
    </source>
</reference>
<dbReference type="RefSeq" id="WP_062126962.1">
    <property type="nucleotide sequence ID" value="NZ_BAZW01000039.1"/>
</dbReference>
<dbReference type="PANTHER" id="PTHR12599:SF0">
    <property type="entry name" value="PTERIN-4-ALPHA-CARBINOLAMINE DEHYDRATASE"/>
    <property type="match status" value="1"/>
</dbReference>
<keyword evidence="6" id="KW-1185">Reference proteome</keyword>
<sequence>MEKIVQSKIDAHLSDHLKQWSYTPEGITRDFKFDTFVDAFSFMTGFGIEAEKKDHHPDWSNSYNKVTITLYSHEADGITQTDFDLAEKADQLFKRFE</sequence>
<dbReference type="PANTHER" id="PTHR12599">
    <property type="entry name" value="PTERIN-4-ALPHA-CARBINOLAMINE DEHYDRATASE"/>
    <property type="match status" value="1"/>
</dbReference>
<protein>
    <recommendedName>
        <fullName evidence="4">Putative pterin-4-alpha-carbinolamine dehydratase</fullName>
        <shortName evidence="4">PHS</shortName>
        <ecNumber evidence="4">4.2.1.96</ecNumber>
    </recommendedName>
    <alternativeName>
        <fullName evidence="4">4-alpha-hydroxy-tetrahydropterin dehydratase</fullName>
    </alternativeName>
    <alternativeName>
        <fullName evidence="4">Pterin carbinolamine dehydratase</fullName>
        <shortName evidence="4">PCD</shortName>
    </alternativeName>
</protein>
<evidence type="ECO:0000256" key="3">
    <source>
        <dbReference type="ARBA" id="ARBA00023239"/>
    </source>
</evidence>
<dbReference type="HAMAP" id="MF_00434">
    <property type="entry name" value="Pterin_4_alpha"/>
    <property type="match status" value="1"/>
</dbReference>
<dbReference type="InterPro" id="IPR001533">
    <property type="entry name" value="Pterin_deHydtase"/>
</dbReference>
<evidence type="ECO:0000256" key="2">
    <source>
        <dbReference type="ARBA" id="ARBA00006472"/>
    </source>
</evidence>
<evidence type="ECO:0000256" key="1">
    <source>
        <dbReference type="ARBA" id="ARBA00001554"/>
    </source>
</evidence>
<comment type="caution">
    <text evidence="5">The sequence shown here is derived from an EMBL/GenBank/DDBJ whole genome shotgun (WGS) entry which is preliminary data.</text>
</comment>
<comment type="catalytic activity">
    <reaction evidence="1 4">
        <text>(4aS,6R)-4a-hydroxy-L-erythro-5,6,7,8-tetrahydrobiopterin = (6R)-L-erythro-6,7-dihydrobiopterin + H2O</text>
        <dbReference type="Rhea" id="RHEA:11920"/>
        <dbReference type="ChEBI" id="CHEBI:15377"/>
        <dbReference type="ChEBI" id="CHEBI:15642"/>
        <dbReference type="ChEBI" id="CHEBI:43120"/>
        <dbReference type="EC" id="4.2.1.96"/>
    </reaction>
</comment>
<proteinExistence type="inferred from homology"/>
<accession>A0A0E9M0Z1</accession>
<keyword evidence="3 4" id="KW-0456">Lyase</keyword>
<dbReference type="GO" id="GO:0006729">
    <property type="term" value="P:tetrahydrobiopterin biosynthetic process"/>
    <property type="evidence" value="ECO:0007669"/>
    <property type="project" value="InterPro"/>
</dbReference>
<dbReference type="InterPro" id="IPR036428">
    <property type="entry name" value="PCD_sf"/>
</dbReference>
<dbReference type="Gene3D" id="3.30.1360.20">
    <property type="entry name" value="Transcriptional coactivator/pterin dehydratase"/>
    <property type="match status" value="1"/>
</dbReference>
<dbReference type="SUPFAM" id="SSF55248">
    <property type="entry name" value="PCD-like"/>
    <property type="match status" value="1"/>
</dbReference>
<evidence type="ECO:0000256" key="4">
    <source>
        <dbReference type="HAMAP-Rule" id="MF_00434"/>
    </source>
</evidence>
<evidence type="ECO:0000313" key="5">
    <source>
        <dbReference type="EMBL" id="GAO31164.1"/>
    </source>
</evidence>
<name>A0A0E9M0Z1_9BACT</name>
<dbReference type="EMBL" id="BAZW01000039">
    <property type="protein sequence ID" value="GAO31164.1"/>
    <property type="molecule type" value="Genomic_DNA"/>
</dbReference>
<organism evidence="5 6">
    <name type="scientific">Geofilum rubicundum JCM 15548</name>
    <dbReference type="NCBI Taxonomy" id="1236989"/>
    <lineage>
        <taxon>Bacteria</taxon>
        <taxon>Pseudomonadati</taxon>
        <taxon>Bacteroidota</taxon>
        <taxon>Bacteroidia</taxon>
        <taxon>Marinilabiliales</taxon>
        <taxon>Marinilabiliaceae</taxon>
        <taxon>Geofilum</taxon>
    </lineage>
</organism>